<keyword evidence="5" id="KW-0132">Cell division</keyword>
<evidence type="ECO:0000256" key="12">
    <source>
        <dbReference type="SAM" id="Coils"/>
    </source>
</evidence>
<reference evidence="15" key="1">
    <citation type="journal article" date="2020" name="Fungal Divers.">
        <title>Resolving the Mortierellaceae phylogeny through synthesis of multi-gene phylogenetics and phylogenomics.</title>
        <authorList>
            <person name="Vandepol N."/>
            <person name="Liber J."/>
            <person name="Desiro A."/>
            <person name="Na H."/>
            <person name="Kennedy M."/>
            <person name="Barry K."/>
            <person name="Grigoriev I.V."/>
            <person name="Miller A.N."/>
            <person name="O'Donnell K."/>
            <person name="Stajich J.E."/>
            <person name="Bonito G."/>
        </authorList>
    </citation>
    <scope>NUCLEOTIDE SEQUENCE</scope>
    <source>
        <strain evidence="15">NRRL 2591</strain>
    </source>
</reference>
<dbReference type="PANTHER" id="PTHR21650">
    <property type="entry name" value="MEMBRALIN/KINETOCHORE PROTEIN NUF2"/>
    <property type="match status" value="1"/>
</dbReference>
<accession>A0A9P6FE64</accession>
<sequence>MNNFRKSISGRPGSNIPRPSGAISSSSNLNPGSGGGGSGGGGVGMLHSTRNAQETYHFPILKPQAIVSCMSDVQVPCTEDDLARPTPQKVLVVYEAFMDVATGCIKDDCYMEDIQEMKIVQHPDFVVDGVRFYIFLQQLASMMHEVGVNDFTSRDLTKPEAERVRRVLSAVINFAKFREDRQPAFFQEMQNTDEVIDMIVDREKEHEQMTQELENLKQRRIAQEPRVEELKVINQNLALEMEVYKKKEVDTTLLKDEVTKERSLLVERNRELNAAIEKATKELDVLQAQRVHVPETLEQNLAQIPESLISLNAQIEQHRRQVQTKYSSVERIESVPRELYAVREMMAVTLSLLEKYHQGADELEALKSTIENRKLTDMTLSSKLEQTERLTRNMEEKNRVLRETMQQKRDQHEAEVLSQDKALAEAEARLLESRRLVEERRKRQAEIWQKEEKYAQEVTAQMENLKHQFEIYSTEIVQALRIN</sequence>
<feature type="domain" description="Kinetochore protein Nuf2 N-terminal" evidence="14">
    <location>
        <begin position="56"/>
        <end position="190"/>
    </location>
</feature>
<feature type="compositionally biased region" description="Gly residues" evidence="13">
    <location>
        <begin position="32"/>
        <end position="44"/>
    </location>
</feature>
<feature type="region of interest" description="Disordered" evidence="13">
    <location>
        <begin position="1"/>
        <end position="46"/>
    </location>
</feature>
<gene>
    <name evidence="15" type="primary">NUF2</name>
    <name evidence="15" type="ORF">EC957_006290</name>
</gene>
<evidence type="ECO:0000256" key="13">
    <source>
        <dbReference type="SAM" id="MobiDB-lite"/>
    </source>
</evidence>
<dbReference type="EMBL" id="JAAAXW010000029">
    <property type="protein sequence ID" value="KAF9548477.1"/>
    <property type="molecule type" value="Genomic_DNA"/>
</dbReference>
<feature type="coiled-coil region" evidence="12">
    <location>
        <begin position="353"/>
        <end position="475"/>
    </location>
</feature>
<dbReference type="Proteomes" id="UP000723463">
    <property type="component" value="Unassembled WGS sequence"/>
</dbReference>
<dbReference type="GO" id="GO:0051301">
    <property type="term" value="P:cell division"/>
    <property type="evidence" value="ECO:0007669"/>
    <property type="project" value="UniProtKB-KW"/>
</dbReference>
<dbReference type="GO" id="GO:0031262">
    <property type="term" value="C:Ndc80 complex"/>
    <property type="evidence" value="ECO:0007669"/>
    <property type="project" value="InterPro"/>
</dbReference>
<dbReference type="Pfam" id="PF03800">
    <property type="entry name" value="Nuf2"/>
    <property type="match status" value="1"/>
</dbReference>
<dbReference type="GO" id="GO:0051383">
    <property type="term" value="P:kinetochore organization"/>
    <property type="evidence" value="ECO:0007669"/>
    <property type="project" value="TreeGrafter"/>
</dbReference>
<evidence type="ECO:0000259" key="14">
    <source>
        <dbReference type="Pfam" id="PF03800"/>
    </source>
</evidence>
<keyword evidence="6" id="KW-0498">Mitosis</keyword>
<evidence type="ECO:0000256" key="3">
    <source>
        <dbReference type="ARBA" id="ARBA00005498"/>
    </source>
</evidence>
<evidence type="ECO:0000256" key="1">
    <source>
        <dbReference type="ARBA" id="ARBA00004123"/>
    </source>
</evidence>
<name>A0A9P6FE64_9FUNG</name>
<evidence type="ECO:0000313" key="16">
    <source>
        <dbReference type="Proteomes" id="UP000723463"/>
    </source>
</evidence>
<evidence type="ECO:0000256" key="8">
    <source>
        <dbReference type="ARBA" id="ARBA00023054"/>
    </source>
</evidence>
<evidence type="ECO:0000256" key="11">
    <source>
        <dbReference type="ARBA" id="ARBA00023328"/>
    </source>
</evidence>
<keyword evidence="7" id="KW-0995">Kinetochore</keyword>
<dbReference type="PANTHER" id="PTHR21650:SF2">
    <property type="entry name" value="KINETOCHORE PROTEIN NUF2"/>
    <property type="match status" value="1"/>
</dbReference>
<dbReference type="GO" id="GO:0007052">
    <property type="term" value="P:mitotic spindle organization"/>
    <property type="evidence" value="ECO:0007669"/>
    <property type="project" value="TreeGrafter"/>
</dbReference>
<evidence type="ECO:0000256" key="10">
    <source>
        <dbReference type="ARBA" id="ARBA00023306"/>
    </source>
</evidence>
<dbReference type="GO" id="GO:0005634">
    <property type="term" value="C:nucleus"/>
    <property type="evidence" value="ECO:0007669"/>
    <property type="project" value="UniProtKB-SubCell"/>
</dbReference>
<protein>
    <submittedName>
        <fullName evidence="15">Kinetochore-associated Ndc80 complex subunit nuf2</fullName>
    </submittedName>
</protein>
<organism evidence="15 16">
    <name type="scientific">Mortierella hygrophila</name>
    <dbReference type="NCBI Taxonomy" id="979708"/>
    <lineage>
        <taxon>Eukaryota</taxon>
        <taxon>Fungi</taxon>
        <taxon>Fungi incertae sedis</taxon>
        <taxon>Mucoromycota</taxon>
        <taxon>Mortierellomycotina</taxon>
        <taxon>Mortierellomycetes</taxon>
        <taxon>Mortierellales</taxon>
        <taxon>Mortierellaceae</taxon>
        <taxon>Mortierella</taxon>
    </lineage>
</organism>
<evidence type="ECO:0000313" key="15">
    <source>
        <dbReference type="EMBL" id="KAF9548477.1"/>
    </source>
</evidence>
<dbReference type="GO" id="GO:0044877">
    <property type="term" value="F:protein-containing complex binding"/>
    <property type="evidence" value="ECO:0007669"/>
    <property type="project" value="TreeGrafter"/>
</dbReference>
<dbReference type="GO" id="GO:0051315">
    <property type="term" value="P:attachment of mitotic spindle microtubules to kinetochore"/>
    <property type="evidence" value="ECO:0007669"/>
    <property type="project" value="TreeGrafter"/>
</dbReference>
<keyword evidence="9" id="KW-0539">Nucleus</keyword>
<evidence type="ECO:0000256" key="9">
    <source>
        <dbReference type="ARBA" id="ARBA00023242"/>
    </source>
</evidence>
<proteinExistence type="inferred from homology"/>
<keyword evidence="8 12" id="KW-0175">Coiled coil</keyword>
<evidence type="ECO:0000256" key="7">
    <source>
        <dbReference type="ARBA" id="ARBA00022838"/>
    </source>
</evidence>
<dbReference type="Gene3D" id="1.10.418.60">
    <property type="entry name" value="Ncd80 complex, Nuf2 subunit"/>
    <property type="match status" value="1"/>
</dbReference>
<dbReference type="AlphaFoldDB" id="A0A9P6FE64"/>
<comment type="subcellular location">
    <subcellularLocation>
        <location evidence="2">Chromosome</location>
        <location evidence="2">Centromere</location>
        <location evidence="2">Kinetochore</location>
    </subcellularLocation>
    <subcellularLocation>
        <location evidence="1">Nucleus</location>
    </subcellularLocation>
</comment>
<feature type="coiled-coil region" evidence="12">
    <location>
        <begin position="199"/>
        <end position="289"/>
    </location>
</feature>
<evidence type="ECO:0000256" key="6">
    <source>
        <dbReference type="ARBA" id="ARBA00022776"/>
    </source>
</evidence>
<comment type="similarity">
    <text evidence="3">Belongs to the NUF2 family.</text>
</comment>
<dbReference type="InterPro" id="IPR005549">
    <property type="entry name" value="Kinetochore_Nuf2_N"/>
</dbReference>
<keyword evidence="10" id="KW-0131">Cell cycle</keyword>
<keyword evidence="16" id="KW-1185">Reference proteome</keyword>
<comment type="caution">
    <text evidence="15">The sequence shown here is derived from an EMBL/GenBank/DDBJ whole genome shotgun (WGS) entry which is preliminary data.</text>
</comment>
<dbReference type="InterPro" id="IPR038275">
    <property type="entry name" value="Nuf2_N_sf"/>
</dbReference>
<evidence type="ECO:0000256" key="4">
    <source>
        <dbReference type="ARBA" id="ARBA00022454"/>
    </source>
</evidence>
<dbReference type="GO" id="GO:0045132">
    <property type="term" value="P:meiotic chromosome segregation"/>
    <property type="evidence" value="ECO:0007669"/>
    <property type="project" value="TreeGrafter"/>
</dbReference>
<keyword evidence="4" id="KW-0158">Chromosome</keyword>
<evidence type="ECO:0000256" key="5">
    <source>
        <dbReference type="ARBA" id="ARBA00022618"/>
    </source>
</evidence>
<keyword evidence="11" id="KW-0137">Centromere</keyword>
<evidence type="ECO:0000256" key="2">
    <source>
        <dbReference type="ARBA" id="ARBA00004629"/>
    </source>
</evidence>